<dbReference type="Gene3D" id="3.30.2310.40">
    <property type="match status" value="1"/>
</dbReference>
<organism evidence="1 2">
    <name type="scientific">Pseudoramibacter porci</name>
    <dbReference type="NCBI Taxonomy" id="2606631"/>
    <lineage>
        <taxon>Bacteria</taxon>
        <taxon>Bacillati</taxon>
        <taxon>Bacillota</taxon>
        <taxon>Clostridia</taxon>
        <taxon>Eubacteriales</taxon>
        <taxon>Eubacteriaceae</taxon>
        <taxon>Pseudoramibacter</taxon>
    </lineage>
</organism>
<dbReference type="AlphaFoldDB" id="A0A7X2NEC7"/>
<accession>A0A7X2NEC7</accession>
<sequence>MIGKNEVKQYLLVVCELVRKGQYHIERNENREANDALFLNYLIDERKAAEIITQLEVNDFCGRVEDRSLQSSEMLYIFGRNVTLQKRFEDGFDEVELYIKLKKTKNHFVVVISFHESKYPMEYYFEK</sequence>
<dbReference type="EMBL" id="VUMO01000001">
    <property type="protein sequence ID" value="MSS18861.1"/>
    <property type="molecule type" value="Genomic_DNA"/>
</dbReference>
<protein>
    <submittedName>
        <fullName evidence="1">Uncharacterized protein</fullName>
    </submittedName>
</protein>
<evidence type="ECO:0000313" key="1">
    <source>
        <dbReference type="EMBL" id="MSS18861.1"/>
    </source>
</evidence>
<name>A0A7X2NEC7_9FIRM</name>
<evidence type="ECO:0000313" key="2">
    <source>
        <dbReference type="Proteomes" id="UP000461754"/>
    </source>
</evidence>
<keyword evidence="2" id="KW-1185">Reference proteome</keyword>
<comment type="caution">
    <text evidence="1">The sequence shown here is derived from an EMBL/GenBank/DDBJ whole genome shotgun (WGS) entry which is preliminary data.</text>
</comment>
<dbReference type="InterPro" id="IPR038493">
    <property type="entry name" value="MqsR_sf"/>
</dbReference>
<reference evidence="1 2" key="1">
    <citation type="submission" date="2019-08" db="EMBL/GenBank/DDBJ databases">
        <title>In-depth cultivation of the pig gut microbiome towards novel bacterial diversity and tailored functional studies.</title>
        <authorList>
            <person name="Wylensek D."/>
            <person name="Hitch T.C.A."/>
            <person name="Clavel T."/>
        </authorList>
    </citation>
    <scope>NUCLEOTIDE SEQUENCE [LARGE SCALE GENOMIC DNA]</scope>
    <source>
        <strain evidence="1 2">RF-744-FAT-4</strain>
    </source>
</reference>
<gene>
    <name evidence="1" type="ORF">FYJ52_00290</name>
</gene>
<dbReference type="Proteomes" id="UP000461754">
    <property type="component" value="Unassembled WGS sequence"/>
</dbReference>
<dbReference type="RefSeq" id="WP_154575271.1">
    <property type="nucleotide sequence ID" value="NZ_VUMO01000001.1"/>
</dbReference>
<proteinExistence type="predicted"/>